<dbReference type="GO" id="GO:0008170">
    <property type="term" value="F:N-methyltransferase activity"/>
    <property type="evidence" value="ECO:0007669"/>
    <property type="project" value="InterPro"/>
</dbReference>
<feature type="domain" description="DNA methylase N-4/N-6" evidence="3">
    <location>
        <begin position="40"/>
        <end position="88"/>
    </location>
</feature>
<dbReference type="InterPro" id="IPR001091">
    <property type="entry name" value="RM_Methyltransferase"/>
</dbReference>
<comment type="caution">
    <text evidence="4">The sequence shown here is derived from an EMBL/GenBank/DDBJ whole genome shotgun (WGS) entry which is preliminary data.</text>
</comment>
<dbReference type="EMBL" id="LAZR01017079">
    <property type="protein sequence ID" value="KKM01869.1"/>
    <property type="molecule type" value="Genomic_DNA"/>
</dbReference>
<sequence length="430" mass="48193">MPVSRASVNSEYLLRDSGYSNGDDSASMPRHRWYAVKESFSPHLVARAIWETGGRRGQVIYDPFCGSGTVPLVAASLGMKGIGFEVNPFLAFVAQTKLRGGDASVFSRFMGSVAASIHGRKRSPLEGFSTFGHKNVRGRWLFNTPILRCFEEGYEACSTRRTNVAHLARLCLIAAAMDCCNAKRDGKCLRYKPKWKHVSRGKPEFLKALVDRGRAVTEDLFTMPLTSCQSRVFHGDCRTAMRAHALPKFRLCVTSPPYLNSFDYTDIYRPELFLGRFIDGKAALKALRHDTIRSHVQVNWERATQNDFGRRYARSVAKVRKASEHLWDVRIPLMIQAYFEDMACVLKTLRGHAAPKARLWLVVATSAYAGVEIPVDLIIADIGQKVGWRLKEVGLFRDLRSSGQHQNRANGNGGDCVWLRETVVIMEAGT</sequence>
<evidence type="ECO:0000259" key="3">
    <source>
        <dbReference type="Pfam" id="PF01555"/>
    </source>
</evidence>
<dbReference type="Gene3D" id="3.40.50.150">
    <property type="entry name" value="Vaccinia Virus protein VP39"/>
    <property type="match status" value="2"/>
</dbReference>
<accession>A0A0F9GST5</accession>
<keyword evidence="2" id="KW-0808">Transferase</keyword>
<dbReference type="InterPro" id="IPR002941">
    <property type="entry name" value="DNA_methylase_N4/N6"/>
</dbReference>
<dbReference type="SUPFAM" id="SSF53335">
    <property type="entry name" value="S-adenosyl-L-methionine-dependent methyltransferases"/>
    <property type="match status" value="1"/>
</dbReference>
<evidence type="ECO:0000313" key="4">
    <source>
        <dbReference type="EMBL" id="KKM01869.1"/>
    </source>
</evidence>
<name>A0A0F9GST5_9ZZZZ</name>
<dbReference type="AlphaFoldDB" id="A0A0F9GST5"/>
<gene>
    <name evidence="4" type="ORF">LCGC14_1790110</name>
</gene>
<evidence type="ECO:0000256" key="1">
    <source>
        <dbReference type="ARBA" id="ARBA00022603"/>
    </source>
</evidence>
<dbReference type="Pfam" id="PF01555">
    <property type="entry name" value="N6_N4_Mtase"/>
    <property type="match status" value="1"/>
</dbReference>
<dbReference type="PRINTS" id="PR00508">
    <property type="entry name" value="S21N4MTFRASE"/>
</dbReference>
<dbReference type="GO" id="GO:0003677">
    <property type="term" value="F:DNA binding"/>
    <property type="evidence" value="ECO:0007669"/>
    <property type="project" value="InterPro"/>
</dbReference>
<reference evidence="4" key="1">
    <citation type="journal article" date="2015" name="Nature">
        <title>Complex archaea that bridge the gap between prokaryotes and eukaryotes.</title>
        <authorList>
            <person name="Spang A."/>
            <person name="Saw J.H."/>
            <person name="Jorgensen S.L."/>
            <person name="Zaremba-Niedzwiedzka K."/>
            <person name="Martijn J."/>
            <person name="Lind A.E."/>
            <person name="van Eijk R."/>
            <person name="Schleper C."/>
            <person name="Guy L."/>
            <person name="Ettema T.J."/>
        </authorList>
    </citation>
    <scope>NUCLEOTIDE SEQUENCE</scope>
</reference>
<keyword evidence="1" id="KW-0489">Methyltransferase</keyword>
<dbReference type="GO" id="GO:0032259">
    <property type="term" value="P:methylation"/>
    <property type="evidence" value="ECO:0007669"/>
    <property type="project" value="UniProtKB-KW"/>
</dbReference>
<protein>
    <recommendedName>
        <fullName evidence="3">DNA methylase N-4/N-6 domain-containing protein</fullName>
    </recommendedName>
</protein>
<organism evidence="4">
    <name type="scientific">marine sediment metagenome</name>
    <dbReference type="NCBI Taxonomy" id="412755"/>
    <lineage>
        <taxon>unclassified sequences</taxon>
        <taxon>metagenomes</taxon>
        <taxon>ecological metagenomes</taxon>
    </lineage>
</organism>
<proteinExistence type="predicted"/>
<dbReference type="InterPro" id="IPR029063">
    <property type="entry name" value="SAM-dependent_MTases_sf"/>
</dbReference>
<evidence type="ECO:0000256" key="2">
    <source>
        <dbReference type="ARBA" id="ARBA00022679"/>
    </source>
</evidence>